<comment type="similarity">
    <text evidence="2">Belongs to the nicastrin family.</text>
</comment>
<organism evidence="9 10">
    <name type="scientific">Schistosoma bovis</name>
    <name type="common">Blood fluke</name>
    <dbReference type="NCBI Taxonomy" id="6184"/>
    <lineage>
        <taxon>Eukaryota</taxon>
        <taxon>Metazoa</taxon>
        <taxon>Spiralia</taxon>
        <taxon>Lophotrochozoa</taxon>
        <taxon>Platyhelminthes</taxon>
        <taxon>Trematoda</taxon>
        <taxon>Digenea</taxon>
        <taxon>Strigeidida</taxon>
        <taxon>Schistosomatoidea</taxon>
        <taxon>Schistosomatidae</taxon>
        <taxon>Schistosoma</taxon>
    </lineage>
</organism>
<evidence type="ECO:0000256" key="3">
    <source>
        <dbReference type="ARBA" id="ARBA00022692"/>
    </source>
</evidence>
<reference evidence="9 10" key="1">
    <citation type="journal article" date="2019" name="PLoS Pathog.">
        <title>Genome sequence of the bovine parasite Schistosoma bovis Tanzania.</title>
        <authorList>
            <person name="Oey H."/>
            <person name="Zakrzewski M."/>
            <person name="Gobert G."/>
            <person name="Gravermann K."/>
            <person name="Stoye J."/>
            <person name="Jones M."/>
            <person name="Mcmanus D."/>
            <person name="Krause L."/>
        </authorList>
    </citation>
    <scope>NUCLEOTIDE SEQUENCE [LARGE SCALE GENOMIC DNA]</scope>
    <source>
        <strain evidence="9 10">TAN1997</strain>
    </source>
</reference>
<keyword evidence="5" id="KW-0256">Endoplasmic reticulum</keyword>
<dbReference type="EMBL" id="QMKO01002548">
    <property type="protein sequence ID" value="RTG83189.1"/>
    <property type="molecule type" value="Genomic_DNA"/>
</dbReference>
<keyword evidence="8" id="KW-0325">Glycoprotein</keyword>
<evidence type="ECO:0000256" key="7">
    <source>
        <dbReference type="ARBA" id="ARBA00023136"/>
    </source>
</evidence>
<evidence type="ECO:0000256" key="2">
    <source>
        <dbReference type="ARBA" id="ARBA00007717"/>
    </source>
</evidence>
<feature type="non-terminal residue" evidence="9">
    <location>
        <position position="1"/>
    </location>
</feature>
<dbReference type="AlphaFoldDB" id="A0A430Q676"/>
<comment type="caution">
    <text evidence="9">The sequence shown here is derived from an EMBL/GenBank/DDBJ whole genome shotgun (WGS) entry which is preliminary data.</text>
</comment>
<evidence type="ECO:0000256" key="8">
    <source>
        <dbReference type="ARBA" id="ARBA00023180"/>
    </source>
</evidence>
<proteinExistence type="inferred from homology"/>
<dbReference type="Proteomes" id="UP000290809">
    <property type="component" value="Unassembled WGS sequence"/>
</dbReference>
<keyword evidence="3" id="KW-0812">Transmembrane</keyword>
<evidence type="ECO:0000313" key="9">
    <source>
        <dbReference type="EMBL" id="RTG83189.1"/>
    </source>
</evidence>
<gene>
    <name evidence="9" type="ORF">DC041_0012911</name>
</gene>
<evidence type="ECO:0000256" key="5">
    <source>
        <dbReference type="ARBA" id="ARBA00022824"/>
    </source>
</evidence>
<evidence type="ECO:0000313" key="10">
    <source>
        <dbReference type="Proteomes" id="UP000290809"/>
    </source>
</evidence>
<evidence type="ECO:0000256" key="1">
    <source>
        <dbReference type="ARBA" id="ARBA00004389"/>
    </source>
</evidence>
<evidence type="ECO:0000256" key="6">
    <source>
        <dbReference type="ARBA" id="ARBA00022989"/>
    </source>
</evidence>
<name>A0A430Q676_SCHBO</name>
<dbReference type="STRING" id="6184.A0A430Q676"/>
<keyword evidence="10" id="KW-1185">Reference proteome</keyword>
<comment type="subcellular location">
    <subcellularLocation>
        <location evidence="1">Endoplasmic reticulum membrane</location>
        <topology evidence="1">Single-pass membrane protein</topology>
    </subcellularLocation>
</comment>
<keyword evidence="4" id="KW-0732">Signal</keyword>
<accession>A0A430Q676</accession>
<protein>
    <submittedName>
        <fullName evidence="9">Uncharacterized protein</fullName>
    </submittedName>
</protein>
<dbReference type="InterPro" id="IPR016574">
    <property type="entry name" value="Nicalin"/>
</dbReference>
<dbReference type="PANTHER" id="PTHR31826">
    <property type="entry name" value="NICALIN"/>
    <property type="match status" value="1"/>
</dbReference>
<evidence type="ECO:0000256" key="4">
    <source>
        <dbReference type="ARBA" id="ARBA00022729"/>
    </source>
</evidence>
<keyword evidence="7" id="KW-0472">Membrane</keyword>
<keyword evidence="6" id="KW-1133">Transmembrane helix</keyword>
<dbReference type="GO" id="GO:0005789">
    <property type="term" value="C:endoplasmic reticulum membrane"/>
    <property type="evidence" value="ECO:0007669"/>
    <property type="project" value="UniProtKB-SubCell"/>
</dbReference>
<dbReference type="GO" id="GO:0009966">
    <property type="term" value="P:regulation of signal transduction"/>
    <property type="evidence" value="ECO:0007669"/>
    <property type="project" value="InterPro"/>
</dbReference>
<sequence length="285" mass="32703">LLLHNHHQSPNNNESNNNTIQMIHKKINLNQEILAWEHERFSIHRLPSLTLSNWPSVQIANQWRQTSLDGIHIINKNNNNNNHISMDLSNQTTLHYGTVHSAVLARNTRVILEALLRVLYDIHSNQSIIMNNSPIVESHNYQSAIFLYLLNTGPNVSSFAGVRKIIIYPVWPVYDGVVNDLHRQGLDFNFKLIFYGNCVDIQNCVSYESNFKTSGVRQRIEIPFSRHTQRIHGIQNSIPLPSNLDQVSRFGIQAYTNRNGTREYFGVGPIEILTISVYKEAQKSV</sequence>